<dbReference type="PANTHER" id="PTHR43451:SF1">
    <property type="entry name" value="ACETYLTRANSFERASE"/>
    <property type="match status" value="1"/>
</dbReference>
<dbReference type="Proteomes" id="UP000282818">
    <property type="component" value="Unassembled WGS sequence"/>
</dbReference>
<evidence type="ECO:0000313" key="2">
    <source>
        <dbReference type="EMBL" id="RVU30948.1"/>
    </source>
</evidence>
<dbReference type="RefSeq" id="WP_127693793.1">
    <property type="nucleotide sequence ID" value="NZ_SACQ01000003.1"/>
</dbReference>
<dbReference type="PANTHER" id="PTHR43451">
    <property type="entry name" value="ACETYLTRANSFERASE (GNAT) FAMILY PROTEIN"/>
    <property type="match status" value="1"/>
</dbReference>
<dbReference type="InterPro" id="IPR016181">
    <property type="entry name" value="Acyl_CoA_acyltransferase"/>
</dbReference>
<reference evidence="2 3" key="1">
    <citation type="submission" date="2019-01" db="EMBL/GenBank/DDBJ databases">
        <authorList>
            <person name="Chen W.-M."/>
        </authorList>
    </citation>
    <scope>NUCLEOTIDE SEQUENCE [LARGE SCALE GENOMIC DNA]</scope>
    <source>
        <strain evidence="2 3">HPM-16</strain>
    </source>
</reference>
<keyword evidence="2" id="KW-0808">Transferase</keyword>
<evidence type="ECO:0000259" key="1">
    <source>
        <dbReference type="PROSITE" id="PS51186"/>
    </source>
</evidence>
<dbReference type="AlphaFoldDB" id="A0A437Q8T0"/>
<keyword evidence="3" id="KW-1185">Reference proteome</keyword>
<dbReference type="Gene3D" id="3.40.630.30">
    <property type="match status" value="1"/>
</dbReference>
<dbReference type="GO" id="GO:0016747">
    <property type="term" value="F:acyltransferase activity, transferring groups other than amino-acyl groups"/>
    <property type="evidence" value="ECO:0007669"/>
    <property type="project" value="InterPro"/>
</dbReference>
<dbReference type="PROSITE" id="PS51186">
    <property type="entry name" value="GNAT"/>
    <property type="match status" value="1"/>
</dbReference>
<organism evidence="2 3">
    <name type="scientific">Neptunomonas marina</name>
    <dbReference type="NCBI Taxonomy" id="1815562"/>
    <lineage>
        <taxon>Bacteria</taxon>
        <taxon>Pseudomonadati</taxon>
        <taxon>Pseudomonadota</taxon>
        <taxon>Gammaproteobacteria</taxon>
        <taxon>Oceanospirillales</taxon>
        <taxon>Oceanospirillaceae</taxon>
        <taxon>Neptunomonas</taxon>
    </lineage>
</organism>
<sequence length="152" mass="16385">MIRKMVAGDAVAVSNVCMAAFMKSVAPELSQEGVNTFKSIAEPEAFNRRAAQGHVILVAEKNQSVVGVIELKAGQHIAMFFVEPCAQRLGIGRALLDAVLEFANKDEVTVKASLSSVTAYERFGFKRVGTVAVESGLRYQALSLNPREVKAD</sequence>
<dbReference type="Pfam" id="PF13673">
    <property type="entry name" value="Acetyltransf_10"/>
    <property type="match status" value="1"/>
</dbReference>
<accession>A0A437Q8T0</accession>
<dbReference type="InterPro" id="IPR000182">
    <property type="entry name" value="GNAT_dom"/>
</dbReference>
<proteinExistence type="predicted"/>
<evidence type="ECO:0000313" key="3">
    <source>
        <dbReference type="Proteomes" id="UP000282818"/>
    </source>
</evidence>
<gene>
    <name evidence="2" type="ORF">EOE65_08005</name>
</gene>
<feature type="domain" description="N-acetyltransferase" evidence="1">
    <location>
        <begin position="1"/>
        <end position="145"/>
    </location>
</feature>
<dbReference type="CDD" id="cd04301">
    <property type="entry name" value="NAT_SF"/>
    <property type="match status" value="1"/>
</dbReference>
<name>A0A437Q8T0_9GAMM</name>
<dbReference type="SUPFAM" id="SSF55729">
    <property type="entry name" value="Acyl-CoA N-acyltransferases (Nat)"/>
    <property type="match status" value="1"/>
</dbReference>
<dbReference type="InterPro" id="IPR052564">
    <property type="entry name" value="N-acetyltrans/Recomb-assoc"/>
</dbReference>
<comment type="caution">
    <text evidence="2">The sequence shown here is derived from an EMBL/GenBank/DDBJ whole genome shotgun (WGS) entry which is preliminary data.</text>
</comment>
<protein>
    <submittedName>
        <fullName evidence="2">GNAT family N-acetyltransferase</fullName>
    </submittedName>
</protein>
<dbReference type="EMBL" id="SACQ01000003">
    <property type="protein sequence ID" value="RVU30948.1"/>
    <property type="molecule type" value="Genomic_DNA"/>
</dbReference>